<accession>A0ABS4UNS1</accession>
<dbReference type="SUPFAM" id="SSF53335">
    <property type="entry name" value="S-adenosyl-L-methionine-dependent methyltransferases"/>
    <property type="match status" value="1"/>
</dbReference>
<dbReference type="CDD" id="cd02440">
    <property type="entry name" value="AdoMet_MTases"/>
    <property type="match status" value="1"/>
</dbReference>
<protein>
    <submittedName>
        <fullName evidence="3">Ubiquinone/menaquinone biosynthesis C-methylase UbiE</fullName>
    </submittedName>
</protein>
<dbReference type="Gene3D" id="3.40.50.150">
    <property type="entry name" value="Vaccinia Virus protein VP39"/>
    <property type="match status" value="1"/>
</dbReference>
<reference evidence="3 5" key="1">
    <citation type="submission" date="2021-03" db="EMBL/GenBank/DDBJ databases">
        <title>Sequencing the genomes of 1000 actinobacteria strains.</title>
        <authorList>
            <person name="Klenk H.-P."/>
        </authorList>
    </citation>
    <scope>NUCLEOTIDE SEQUENCE [LARGE SCALE GENOMIC DNA]</scope>
    <source>
        <strain evidence="3 5">DSM 18824</strain>
    </source>
</reference>
<dbReference type="EMBL" id="JAGINT010000002">
    <property type="protein sequence ID" value="MBP2353276.1"/>
    <property type="molecule type" value="Genomic_DNA"/>
</dbReference>
<evidence type="ECO:0000313" key="5">
    <source>
        <dbReference type="Proteomes" id="UP000755585"/>
    </source>
</evidence>
<name>A0ABS4UNS1_9ACTN</name>
<dbReference type="InterPro" id="IPR029063">
    <property type="entry name" value="SAM-dependent_MTases_sf"/>
</dbReference>
<dbReference type="RefSeq" id="WP_209695883.1">
    <property type="nucleotide sequence ID" value="NZ_BAAAVU010000045.1"/>
</dbReference>
<dbReference type="PANTHER" id="PTHR45036">
    <property type="entry name" value="METHYLTRANSFERASE LIKE 7B"/>
    <property type="match status" value="1"/>
</dbReference>
<dbReference type="EMBL" id="JAGINT010000001">
    <property type="protein sequence ID" value="MBP2353260.1"/>
    <property type="molecule type" value="Genomic_DNA"/>
</dbReference>
<proteinExistence type="predicted"/>
<comment type="caution">
    <text evidence="3">The sequence shown here is derived from an EMBL/GenBank/DDBJ whole genome shotgun (WGS) entry which is preliminary data.</text>
</comment>
<dbReference type="PANTHER" id="PTHR45036:SF1">
    <property type="entry name" value="METHYLTRANSFERASE LIKE 7A"/>
    <property type="match status" value="1"/>
</dbReference>
<feature type="region of interest" description="Disordered" evidence="1">
    <location>
        <begin position="196"/>
        <end position="219"/>
    </location>
</feature>
<dbReference type="InterPro" id="IPR013216">
    <property type="entry name" value="Methyltransf_11"/>
</dbReference>
<evidence type="ECO:0000259" key="2">
    <source>
        <dbReference type="Pfam" id="PF08241"/>
    </source>
</evidence>
<keyword evidence="5" id="KW-1185">Reference proteome</keyword>
<organism evidence="3 5">
    <name type="scientific">Kribbella aluminosa</name>
    <dbReference type="NCBI Taxonomy" id="416017"/>
    <lineage>
        <taxon>Bacteria</taxon>
        <taxon>Bacillati</taxon>
        <taxon>Actinomycetota</taxon>
        <taxon>Actinomycetes</taxon>
        <taxon>Propionibacteriales</taxon>
        <taxon>Kribbellaceae</taxon>
        <taxon>Kribbella</taxon>
    </lineage>
</organism>
<feature type="domain" description="Methyltransferase type 11" evidence="2">
    <location>
        <begin position="42"/>
        <end position="136"/>
    </location>
</feature>
<evidence type="ECO:0000313" key="3">
    <source>
        <dbReference type="EMBL" id="MBP2353260.1"/>
    </source>
</evidence>
<evidence type="ECO:0000256" key="1">
    <source>
        <dbReference type="SAM" id="MobiDB-lite"/>
    </source>
</evidence>
<dbReference type="Proteomes" id="UP000755585">
    <property type="component" value="Unassembled WGS sequence"/>
</dbReference>
<evidence type="ECO:0000313" key="4">
    <source>
        <dbReference type="EMBL" id="MBP2353276.1"/>
    </source>
</evidence>
<gene>
    <name evidence="3" type="ORF">JOF29_004343</name>
    <name evidence="4" type="ORF">JOF29_004386</name>
</gene>
<dbReference type="Pfam" id="PF08241">
    <property type="entry name" value="Methyltransf_11"/>
    <property type="match status" value="1"/>
</dbReference>
<dbReference type="InterPro" id="IPR052356">
    <property type="entry name" value="Thiol_S-MT"/>
</dbReference>
<sequence>MPAQMSHPLFARVYARLRPVMDRQGVAEHRGRLLTGLAGRVLEVGCGDGGNFAHYPAEVTEVIGVEPEPYLRTKAAERSREVDVPVTVVDGPAEQLPVDDGSFDAVVVSLVLCSVADPGQALKEAYRVLRPGGELRFYEHVAAPAGGRLARVQWAADATLWPVLMGGCHVARDAAAAISAAGFVIEEIDRFDFPPGQPSPASPHILGRATRPQTNGTAS</sequence>
<keyword evidence="3" id="KW-0830">Ubiquinone</keyword>